<accession>A0A6J5LS88</accession>
<proteinExistence type="predicted"/>
<name>A0A6J5LS88_9CAUD</name>
<reference evidence="1" key="1">
    <citation type="submission" date="2020-04" db="EMBL/GenBank/DDBJ databases">
        <authorList>
            <person name="Chiriac C."/>
            <person name="Salcher M."/>
            <person name="Ghai R."/>
            <person name="Kavagutti S V."/>
        </authorList>
    </citation>
    <scope>NUCLEOTIDE SEQUENCE</scope>
</reference>
<protein>
    <submittedName>
        <fullName evidence="1">Uncharacterized protein</fullName>
    </submittedName>
</protein>
<organism evidence="1">
    <name type="scientific">uncultured Caudovirales phage</name>
    <dbReference type="NCBI Taxonomy" id="2100421"/>
    <lineage>
        <taxon>Viruses</taxon>
        <taxon>Duplodnaviria</taxon>
        <taxon>Heunggongvirae</taxon>
        <taxon>Uroviricota</taxon>
        <taxon>Caudoviricetes</taxon>
        <taxon>Peduoviridae</taxon>
        <taxon>Maltschvirus</taxon>
        <taxon>Maltschvirus maltsch</taxon>
    </lineage>
</organism>
<evidence type="ECO:0000313" key="1">
    <source>
        <dbReference type="EMBL" id="CAB4137238.1"/>
    </source>
</evidence>
<gene>
    <name evidence="1" type="ORF">UFOVP326_14</name>
</gene>
<sequence>MISFVEPLPSGNAVRLILTPPDGARWWRVLRRTADSFAGPVDHGAVIVANESTDHAVLDWTGLVNGTAYFWKAWSWDGVRFTEHPAVTSTPQARLSSPGVDAQELVIQRLEASLANDVAVKRLKPASGKVPVLSAPFASQERIALPCVSVHLAEDAPVQRGIGETYLGIGDDEVDWQDGESWVSRVVLNIVGVSMNADERRALRQAIKRAVMGNLAVFEAAGVQQVNLSQTDDEVLDDGGKAAPLYMASATFECVVPAAAGAPSLGADITDVQLELVE</sequence>
<dbReference type="EMBL" id="LR796340">
    <property type="protein sequence ID" value="CAB4137238.1"/>
    <property type="molecule type" value="Genomic_DNA"/>
</dbReference>